<evidence type="ECO:0000313" key="5">
    <source>
        <dbReference type="EMBL" id="CAD8847601.1"/>
    </source>
</evidence>
<feature type="region of interest" description="Disordered" evidence="4">
    <location>
        <begin position="278"/>
        <end position="329"/>
    </location>
</feature>
<dbReference type="PROSITE" id="PS50082">
    <property type="entry name" value="WD_REPEATS_2"/>
    <property type="match status" value="1"/>
</dbReference>
<evidence type="ECO:0000256" key="3">
    <source>
        <dbReference type="PROSITE-ProRule" id="PRU00221"/>
    </source>
</evidence>
<dbReference type="SUPFAM" id="SSF50978">
    <property type="entry name" value="WD40 repeat-like"/>
    <property type="match status" value="1"/>
</dbReference>
<dbReference type="EMBL" id="HBFQ01031143">
    <property type="protein sequence ID" value="CAD8847601.1"/>
    <property type="molecule type" value="Transcribed_RNA"/>
</dbReference>
<dbReference type="InterPro" id="IPR050505">
    <property type="entry name" value="WDR55/POC1"/>
</dbReference>
<keyword evidence="1 3" id="KW-0853">WD repeat</keyword>
<organism evidence="5">
    <name type="scientific">Noctiluca scintillans</name>
    <name type="common">Sea sparkle</name>
    <name type="synonym">Red tide dinoflagellate</name>
    <dbReference type="NCBI Taxonomy" id="2966"/>
    <lineage>
        <taxon>Eukaryota</taxon>
        <taxon>Sar</taxon>
        <taxon>Alveolata</taxon>
        <taxon>Dinophyceae</taxon>
        <taxon>Noctilucales</taxon>
        <taxon>Noctilucaceae</taxon>
        <taxon>Noctiluca</taxon>
    </lineage>
</organism>
<dbReference type="InterPro" id="IPR019775">
    <property type="entry name" value="WD40_repeat_CS"/>
</dbReference>
<evidence type="ECO:0000256" key="1">
    <source>
        <dbReference type="ARBA" id="ARBA00022574"/>
    </source>
</evidence>
<dbReference type="AlphaFoldDB" id="A0A7S1AA79"/>
<dbReference type="PANTHER" id="PTHR44019:SF8">
    <property type="entry name" value="POC1 CENTRIOLAR PROTEIN HOMOLOG"/>
    <property type="match status" value="1"/>
</dbReference>
<dbReference type="PROSITE" id="PS00678">
    <property type="entry name" value="WD_REPEATS_1"/>
    <property type="match status" value="1"/>
</dbReference>
<evidence type="ECO:0000256" key="4">
    <source>
        <dbReference type="SAM" id="MobiDB-lite"/>
    </source>
</evidence>
<protein>
    <recommendedName>
        <fullName evidence="6">Anaphase-promoting complex subunit 4 WD40 domain-containing protein</fullName>
    </recommendedName>
</protein>
<accession>A0A7S1AA79</accession>
<dbReference type="PROSITE" id="PS50294">
    <property type="entry name" value="WD_REPEATS_REGION"/>
    <property type="match status" value="1"/>
</dbReference>
<dbReference type="InterPro" id="IPR036322">
    <property type="entry name" value="WD40_repeat_dom_sf"/>
</dbReference>
<reference evidence="5" key="1">
    <citation type="submission" date="2021-01" db="EMBL/GenBank/DDBJ databases">
        <authorList>
            <person name="Corre E."/>
            <person name="Pelletier E."/>
            <person name="Niang G."/>
            <person name="Scheremetjew M."/>
            <person name="Finn R."/>
            <person name="Kale V."/>
            <person name="Holt S."/>
            <person name="Cochrane G."/>
            <person name="Meng A."/>
            <person name="Brown T."/>
            <person name="Cohen L."/>
        </authorList>
    </citation>
    <scope>NUCLEOTIDE SEQUENCE</scope>
</reference>
<dbReference type="InterPro" id="IPR001680">
    <property type="entry name" value="WD40_rpt"/>
</dbReference>
<sequence>MWDLQSMSQVWQEKLNSSAKVVCFSPSGQYFAACDVDSFLTLWNARSCKEEKTTVVKGGVLSMAMQSDPELLAIGLSLKKALLLSVPDLQEIAELQHGGDVRSLSFWPSGDVLAGGGGIDDAVGLTTHKGRGSEMKTVLWKVSVNKCSCKHLGSVLFPAIVHAVAFSPSGKFLAAGGEDRTLTILLAEKGFQKINEFSCAANVRCLAWSPNSQYLASGGEDMHITVWDLVTQCVAVQFPGSKHWHRNLAFSSSHSWLAASCCANSEVTLHRMARGSDWNTRLPNKAPHQGGSAPHHSHTTGRAHRASLDAPRNRESSKSAGTVEPLLAA</sequence>
<keyword evidence="2" id="KW-0677">Repeat</keyword>
<dbReference type="SMART" id="SM00320">
    <property type="entry name" value="WD40"/>
    <property type="match status" value="5"/>
</dbReference>
<proteinExistence type="predicted"/>
<dbReference type="Pfam" id="PF00400">
    <property type="entry name" value="WD40"/>
    <property type="match status" value="3"/>
</dbReference>
<name>A0A7S1AA79_NOCSC</name>
<dbReference type="InterPro" id="IPR015943">
    <property type="entry name" value="WD40/YVTN_repeat-like_dom_sf"/>
</dbReference>
<gene>
    <name evidence="5" type="ORF">NSCI0253_LOCUS21951</name>
</gene>
<evidence type="ECO:0000256" key="2">
    <source>
        <dbReference type="ARBA" id="ARBA00022737"/>
    </source>
</evidence>
<evidence type="ECO:0008006" key="6">
    <source>
        <dbReference type="Google" id="ProtNLM"/>
    </source>
</evidence>
<feature type="repeat" description="WD" evidence="3">
    <location>
        <begin position="203"/>
        <end position="229"/>
    </location>
</feature>
<feature type="compositionally biased region" description="Basic residues" evidence="4">
    <location>
        <begin position="295"/>
        <end position="305"/>
    </location>
</feature>
<dbReference type="Gene3D" id="2.130.10.10">
    <property type="entry name" value="YVTN repeat-like/Quinoprotein amine dehydrogenase"/>
    <property type="match status" value="2"/>
</dbReference>
<dbReference type="PANTHER" id="PTHR44019">
    <property type="entry name" value="WD REPEAT-CONTAINING PROTEIN 55"/>
    <property type="match status" value="1"/>
</dbReference>